<proteinExistence type="predicted"/>
<accession>A0A9W4WZY6</accession>
<comment type="caution">
    <text evidence="1">The sequence shown here is derived from an EMBL/GenBank/DDBJ whole genome shotgun (WGS) entry which is preliminary data.</text>
</comment>
<gene>
    <name evidence="1" type="ORF">FWILDA_LOCUS18319</name>
</gene>
<evidence type="ECO:0000313" key="1">
    <source>
        <dbReference type="EMBL" id="CAI2197925.1"/>
    </source>
</evidence>
<dbReference type="AlphaFoldDB" id="A0A9W4WZY6"/>
<evidence type="ECO:0000313" key="2">
    <source>
        <dbReference type="Proteomes" id="UP001153678"/>
    </source>
</evidence>
<dbReference type="Proteomes" id="UP001153678">
    <property type="component" value="Unassembled WGS sequence"/>
</dbReference>
<feature type="non-terminal residue" evidence="1">
    <location>
        <position position="1"/>
    </location>
</feature>
<dbReference type="EMBL" id="CAMKVN010017378">
    <property type="protein sequence ID" value="CAI2197925.1"/>
    <property type="molecule type" value="Genomic_DNA"/>
</dbReference>
<keyword evidence="2" id="KW-1185">Reference proteome</keyword>
<reference evidence="1" key="1">
    <citation type="submission" date="2022-08" db="EMBL/GenBank/DDBJ databases">
        <authorList>
            <person name="Kallberg Y."/>
            <person name="Tangrot J."/>
            <person name="Rosling A."/>
        </authorList>
    </citation>
    <scope>NUCLEOTIDE SEQUENCE</scope>
    <source>
        <strain evidence="1">Wild A</strain>
    </source>
</reference>
<organism evidence="1 2">
    <name type="scientific">Funneliformis geosporum</name>
    <dbReference type="NCBI Taxonomy" id="1117311"/>
    <lineage>
        <taxon>Eukaryota</taxon>
        <taxon>Fungi</taxon>
        <taxon>Fungi incertae sedis</taxon>
        <taxon>Mucoromycota</taxon>
        <taxon>Glomeromycotina</taxon>
        <taxon>Glomeromycetes</taxon>
        <taxon>Glomerales</taxon>
        <taxon>Glomeraceae</taxon>
        <taxon>Funneliformis</taxon>
    </lineage>
</organism>
<name>A0A9W4WZY6_9GLOM</name>
<feature type="non-terminal residue" evidence="1">
    <location>
        <position position="45"/>
    </location>
</feature>
<protein>
    <submittedName>
        <fullName evidence="1">5852_t:CDS:1</fullName>
    </submittedName>
</protein>
<sequence length="45" mass="5162">DRDIFIKSLSIRFLGNLRTANSTSFLQLGLGHNRLIFIELSIQSR</sequence>